<evidence type="ECO:0000313" key="3">
    <source>
        <dbReference type="Proteomes" id="UP001269819"/>
    </source>
</evidence>
<keyword evidence="3" id="KW-1185">Reference proteome</keyword>
<keyword evidence="1" id="KW-0472">Membrane</keyword>
<sequence>MFWNFVATVFAGLGAAGIAMGIRTLTMKRAPRWIIPVAGGLGMLAFLVFREYTWFDEKRAELAEGMIIVSQEEKQVPWRPWSYLVPQVMAFTVLDTKQIKPNQDNRDVLEFYLYRFEQSYTDTVNYQHHLLNCATQELVPLDDDKTPVVSELRTLKDDDRLFIAACF</sequence>
<gene>
    <name evidence="2" type="ORF">RYS15_17100</name>
</gene>
<organism evidence="2 3">
    <name type="scientific">Marinobacter xestospongiae</name>
    <dbReference type="NCBI Taxonomy" id="994319"/>
    <lineage>
        <taxon>Bacteria</taxon>
        <taxon>Pseudomonadati</taxon>
        <taxon>Pseudomonadota</taxon>
        <taxon>Gammaproteobacteria</taxon>
        <taxon>Pseudomonadales</taxon>
        <taxon>Marinobacteraceae</taxon>
        <taxon>Marinobacter</taxon>
    </lineage>
</organism>
<reference evidence="2 3" key="1">
    <citation type="submission" date="2023-10" db="EMBL/GenBank/DDBJ databases">
        <title>Characteristics and mechanism of a salt-tolerant marine origin heterotrophic nitrifying- aerobic denitrifying bacteria Marinobacter xestospongiae HN1.</title>
        <authorList>
            <person name="Qi R."/>
        </authorList>
    </citation>
    <scope>NUCLEOTIDE SEQUENCE [LARGE SCALE GENOMIC DNA]</scope>
    <source>
        <strain evidence="2 3">HN1</strain>
    </source>
</reference>
<dbReference type="EMBL" id="JAWIIJ010000014">
    <property type="protein sequence ID" value="MDV2080406.1"/>
    <property type="molecule type" value="Genomic_DNA"/>
</dbReference>
<evidence type="ECO:0000313" key="2">
    <source>
        <dbReference type="EMBL" id="MDV2080406.1"/>
    </source>
</evidence>
<comment type="caution">
    <text evidence="2">The sequence shown here is derived from an EMBL/GenBank/DDBJ whole genome shotgun (WGS) entry which is preliminary data.</text>
</comment>
<dbReference type="Proteomes" id="UP001269819">
    <property type="component" value="Unassembled WGS sequence"/>
</dbReference>
<dbReference type="RefSeq" id="WP_316974823.1">
    <property type="nucleotide sequence ID" value="NZ_JAWIIJ010000014.1"/>
</dbReference>
<keyword evidence="1" id="KW-0812">Transmembrane</keyword>
<protein>
    <submittedName>
        <fullName evidence="2">Uncharacterized protein</fullName>
    </submittedName>
</protein>
<accession>A0ABU3W350</accession>
<feature type="transmembrane region" description="Helical" evidence="1">
    <location>
        <begin position="31"/>
        <end position="49"/>
    </location>
</feature>
<keyword evidence="1" id="KW-1133">Transmembrane helix</keyword>
<evidence type="ECO:0000256" key="1">
    <source>
        <dbReference type="SAM" id="Phobius"/>
    </source>
</evidence>
<proteinExistence type="predicted"/>
<name>A0ABU3W350_9GAMM</name>